<reference evidence="2" key="1">
    <citation type="submission" date="2024-07" db="EMBL/GenBank/DDBJ databases">
        <title>Complete genome sequences of cellulolytic bacteria, Kitasatospora sp. CMC57 and Streptomyces sp. CMC78, isolated from Japanese agricultural soil.</title>
        <authorList>
            <person name="Hashimoto T."/>
            <person name="Ito M."/>
            <person name="Iwamoto M."/>
            <person name="Fukahori D."/>
            <person name="Shoda T."/>
            <person name="Sakoda M."/>
            <person name="Morohoshi T."/>
            <person name="Mitsuboshi M."/>
            <person name="Nishizawa T."/>
        </authorList>
    </citation>
    <scope>NUCLEOTIDE SEQUENCE</scope>
    <source>
        <strain evidence="2">CMC57</strain>
    </source>
</reference>
<sequence>MLTPVIAKDSRANRPVSVKASAPGAANRRRYEANTELLEWARGVHPAWRGWGDPVQHLFGPIDMLLLSMA</sequence>
<accession>A0AB33K5S1</accession>
<dbReference type="EMBL" id="AP035881">
    <property type="protein sequence ID" value="BFP47238.1"/>
    <property type="molecule type" value="Genomic_DNA"/>
</dbReference>
<organism evidence="2">
    <name type="scientific">Kitasatospora sp. CMC57</name>
    <dbReference type="NCBI Taxonomy" id="3231513"/>
    <lineage>
        <taxon>Bacteria</taxon>
        <taxon>Bacillati</taxon>
        <taxon>Actinomycetota</taxon>
        <taxon>Actinomycetes</taxon>
        <taxon>Kitasatosporales</taxon>
        <taxon>Streptomycetaceae</taxon>
        <taxon>Kitasatospora</taxon>
    </lineage>
</organism>
<dbReference type="AlphaFoldDB" id="A0AB33K5S1"/>
<gene>
    <name evidence="2" type="ORF">KCMC57_36060</name>
</gene>
<name>A0AB33K5S1_9ACTN</name>
<feature type="region of interest" description="Disordered" evidence="1">
    <location>
        <begin position="1"/>
        <end position="25"/>
    </location>
</feature>
<evidence type="ECO:0000256" key="1">
    <source>
        <dbReference type="SAM" id="MobiDB-lite"/>
    </source>
</evidence>
<proteinExistence type="predicted"/>
<protein>
    <submittedName>
        <fullName evidence="2">Uncharacterized protein</fullName>
    </submittedName>
</protein>
<evidence type="ECO:0000313" key="2">
    <source>
        <dbReference type="EMBL" id="BFP47238.1"/>
    </source>
</evidence>